<protein>
    <submittedName>
        <fullName evidence="1">Uncharacterized protein</fullName>
    </submittedName>
</protein>
<name>A0AA91Q2W4_CLALS</name>
<accession>A0AA91Q2W4</accession>
<evidence type="ECO:0000313" key="1">
    <source>
        <dbReference type="EMBL" id="OVF09673.1"/>
    </source>
</evidence>
<dbReference type="Proteomes" id="UP000195602">
    <property type="component" value="Unassembled WGS sequence"/>
</dbReference>
<dbReference type="EMBL" id="LYUB02000004">
    <property type="protein sequence ID" value="OVF09673.1"/>
    <property type="molecule type" value="Genomic_DNA"/>
</dbReference>
<dbReference type="AlphaFoldDB" id="A0AA91Q2W4"/>
<sequence length="72" mass="7898">MAFARTFQKSDKAGRDTRTPLYPRIPTYQTISLGMWLCPASGLWTRHVGAVKEPSASDPPVADVVWFEGSSG</sequence>
<evidence type="ECO:0000313" key="2">
    <source>
        <dbReference type="Proteomes" id="UP000195602"/>
    </source>
</evidence>
<dbReference type="KEGG" id="clus:A9F13_04g01573"/>
<proteinExistence type="predicted"/>
<gene>
    <name evidence="1" type="ORF">A9F13_04g01573</name>
</gene>
<comment type="caution">
    <text evidence="1">The sequence shown here is derived from an EMBL/GenBank/DDBJ whole genome shotgun (WGS) entry which is preliminary data.</text>
</comment>
<organism evidence="1 2">
    <name type="scientific">Clavispora lusitaniae</name>
    <name type="common">Candida lusitaniae</name>
    <dbReference type="NCBI Taxonomy" id="36911"/>
    <lineage>
        <taxon>Eukaryota</taxon>
        <taxon>Fungi</taxon>
        <taxon>Dikarya</taxon>
        <taxon>Ascomycota</taxon>
        <taxon>Saccharomycotina</taxon>
        <taxon>Pichiomycetes</taxon>
        <taxon>Metschnikowiaceae</taxon>
        <taxon>Clavispora</taxon>
    </lineage>
</organism>
<reference evidence="1 2" key="1">
    <citation type="submission" date="2017-04" db="EMBL/GenBank/DDBJ databases">
        <title>Draft genome of the yeast Clavispora lusitaniae type strain CBS 6936.</title>
        <authorList>
            <person name="Durrens P."/>
            <person name="Klopp C."/>
            <person name="Biteau N."/>
            <person name="Fitton-Ouhabi V."/>
            <person name="Dementhon K."/>
            <person name="Accoceberry I."/>
            <person name="Sherman D.J."/>
            <person name="Noel T."/>
        </authorList>
    </citation>
    <scope>NUCLEOTIDE SEQUENCE [LARGE SCALE GENOMIC DNA]</scope>
    <source>
        <strain evidence="1 2">CBS 6936</strain>
    </source>
</reference>